<feature type="transmembrane region" description="Helical" evidence="7">
    <location>
        <begin position="305"/>
        <end position="331"/>
    </location>
</feature>
<feature type="transmembrane region" description="Helical" evidence="7">
    <location>
        <begin position="279"/>
        <end position="299"/>
    </location>
</feature>
<evidence type="ECO:0000313" key="10">
    <source>
        <dbReference type="Proteomes" id="UP000219559"/>
    </source>
</evidence>
<evidence type="ECO:0000313" key="9">
    <source>
        <dbReference type="EMBL" id="PCE64318.1"/>
    </source>
</evidence>
<keyword evidence="2" id="KW-0813">Transport</keyword>
<feature type="domain" description="Major facilitator superfamily (MFS) profile" evidence="8">
    <location>
        <begin position="18"/>
        <end position="397"/>
    </location>
</feature>
<evidence type="ECO:0000256" key="2">
    <source>
        <dbReference type="ARBA" id="ARBA00022448"/>
    </source>
</evidence>
<accession>A0A2A4G8L0</accession>
<evidence type="ECO:0000256" key="4">
    <source>
        <dbReference type="ARBA" id="ARBA00022692"/>
    </source>
</evidence>
<evidence type="ECO:0000256" key="1">
    <source>
        <dbReference type="ARBA" id="ARBA00004651"/>
    </source>
</evidence>
<dbReference type="GO" id="GO:0022857">
    <property type="term" value="F:transmembrane transporter activity"/>
    <property type="evidence" value="ECO:0007669"/>
    <property type="project" value="InterPro"/>
</dbReference>
<evidence type="ECO:0000259" key="8">
    <source>
        <dbReference type="PROSITE" id="PS50850"/>
    </source>
</evidence>
<name>A0A2A4G8L0_9FLAO</name>
<organism evidence="9 10">
    <name type="scientific">Sediminicola luteus</name>
    <dbReference type="NCBI Taxonomy" id="319238"/>
    <lineage>
        <taxon>Bacteria</taxon>
        <taxon>Pseudomonadati</taxon>
        <taxon>Bacteroidota</taxon>
        <taxon>Flavobacteriia</taxon>
        <taxon>Flavobacteriales</taxon>
        <taxon>Flavobacteriaceae</taxon>
        <taxon>Sediminicola</taxon>
    </lineage>
</organism>
<dbReference type="AlphaFoldDB" id="A0A2A4G8L0"/>
<dbReference type="Gene3D" id="1.20.1250.20">
    <property type="entry name" value="MFS general substrate transporter like domains"/>
    <property type="match status" value="1"/>
</dbReference>
<dbReference type="InterPro" id="IPR036259">
    <property type="entry name" value="MFS_trans_sf"/>
</dbReference>
<feature type="transmembrane region" description="Helical" evidence="7">
    <location>
        <begin position="343"/>
        <end position="362"/>
    </location>
</feature>
<proteinExistence type="predicted"/>
<dbReference type="InterPro" id="IPR050171">
    <property type="entry name" value="MFS_Transporters"/>
</dbReference>
<evidence type="ECO:0000256" key="7">
    <source>
        <dbReference type="SAM" id="Phobius"/>
    </source>
</evidence>
<feature type="transmembrane region" description="Helical" evidence="7">
    <location>
        <begin position="145"/>
        <end position="165"/>
    </location>
</feature>
<evidence type="ECO:0000256" key="3">
    <source>
        <dbReference type="ARBA" id="ARBA00022475"/>
    </source>
</evidence>
<feature type="transmembrane region" description="Helical" evidence="7">
    <location>
        <begin position="171"/>
        <end position="194"/>
    </location>
</feature>
<dbReference type="Pfam" id="PF07690">
    <property type="entry name" value="MFS_1"/>
    <property type="match status" value="1"/>
</dbReference>
<dbReference type="Proteomes" id="UP000219559">
    <property type="component" value="Unassembled WGS sequence"/>
</dbReference>
<evidence type="ECO:0000256" key="6">
    <source>
        <dbReference type="ARBA" id="ARBA00023136"/>
    </source>
</evidence>
<dbReference type="RefSeq" id="WP_097440441.1">
    <property type="nucleotide sequence ID" value="NZ_KZ300476.1"/>
</dbReference>
<dbReference type="OrthoDB" id="5379144at2"/>
<dbReference type="PANTHER" id="PTHR23517">
    <property type="entry name" value="RESISTANCE PROTEIN MDTM, PUTATIVE-RELATED-RELATED"/>
    <property type="match status" value="1"/>
</dbReference>
<feature type="transmembrane region" description="Helical" evidence="7">
    <location>
        <begin position="84"/>
        <end position="102"/>
    </location>
</feature>
<keyword evidence="10" id="KW-1185">Reference proteome</keyword>
<feature type="transmembrane region" description="Helical" evidence="7">
    <location>
        <begin position="248"/>
        <end position="267"/>
    </location>
</feature>
<feature type="transmembrane region" description="Helical" evidence="7">
    <location>
        <begin position="215"/>
        <end position="236"/>
    </location>
</feature>
<keyword evidence="5 7" id="KW-1133">Transmembrane helix</keyword>
<keyword evidence="3" id="KW-1003">Cell membrane</keyword>
<comment type="subcellular location">
    <subcellularLocation>
        <location evidence="1">Cell membrane</location>
        <topology evidence="1">Multi-pass membrane protein</topology>
    </subcellularLocation>
</comment>
<dbReference type="GO" id="GO:0005886">
    <property type="term" value="C:plasma membrane"/>
    <property type="evidence" value="ECO:0007669"/>
    <property type="project" value="UniProtKB-SubCell"/>
</dbReference>
<feature type="transmembrane region" description="Helical" evidence="7">
    <location>
        <begin position="108"/>
        <end position="133"/>
    </location>
</feature>
<dbReference type="EMBL" id="NBWU01000003">
    <property type="protein sequence ID" value="PCE64318.1"/>
    <property type="molecule type" value="Genomic_DNA"/>
</dbReference>
<keyword evidence="6 7" id="KW-0472">Membrane</keyword>
<dbReference type="InterPro" id="IPR020846">
    <property type="entry name" value="MFS_dom"/>
</dbReference>
<dbReference type="SUPFAM" id="SSF103473">
    <property type="entry name" value="MFS general substrate transporter"/>
    <property type="match status" value="1"/>
</dbReference>
<reference evidence="9 10" key="1">
    <citation type="submission" date="2017-04" db="EMBL/GenBank/DDBJ databases">
        <title>A new member of the family Flavobacteriaceae isolated from ascidians.</title>
        <authorList>
            <person name="Chen L."/>
        </authorList>
    </citation>
    <scope>NUCLEOTIDE SEQUENCE [LARGE SCALE GENOMIC DNA]</scope>
    <source>
        <strain evidence="9 10">HQA918</strain>
    </source>
</reference>
<dbReference type="InterPro" id="IPR011701">
    <property type="entry name" value="MFS"/>
</dbReference>
<evidence type="ECO:0000256" key="5">
    <source>
        <dbReference type="ARBA" id="ARBA00022989"/>
    </source>
</evidence>
<dbReference type="PANTHER" id="PTHR23517:SF2">
    <property type="entry name" value="MULTIDRUG RESISTANCE PROTEIN MDTH"/>
    <property type="match status" value="1"/>
</dbReference>
<feature type="transmembrane region" description="Helical" evidence="7">
    <location>
        <begin position="49"/>
        <end position="72"/>
    </location>
</feature>
<feature type="transmembrane region" description="Helical" evidence="7">
    <location>
        <begin position="374"/>
        <end position="392"/>
    </location>
</feature>
<feature type="transmembrane region" description="Helical" evidence="7">
    <location>
        <begin position="20"/>
        <end position="43"/>
    </location>
</feature>
<comment type="caution">
    <text evidence="9">The sequence shown here is derived from an EMBL/GenBank/DDBJ whole genome shotgun (WGS) entry which is preliminary data.</text>
</comment>
<keyword evidence="4 7" id="KW-0812">Transmembrane</keyword>
<protein>
    <submittedName>
        <fullName evidence="9">MFS transporter</fullName>
    </submittedName>
</protein>
<sequence>MKKLYTKYIDSFRGLSTEVWWLSLITLVNRTGTMVIPFLSLYLTEDQGLSLSQVGIIMSCFGLGSVVGSWLGGKLTDAIGYYKVMWGSLFFSGILFIALQYIDGFAGLCLGVFSLLVVADTFRPATFVALSAYSKPENRTRSVSLIRMAINLGFSAGPALAGIIIETSGYSSLFWIDGGSCIAAAFLLMLFLHPKKAKATETYINPNPKSVYTDLPYWVFFAAMALFAFCFVQYFSTVPLYYHQDRDLSEFTIGILLGMSGFLIFVFEMPLVKYLEKWTWTKTSHVMTGFALTAFSFLVLNLGGWIGMVAIGLILMAFGEMIAFPFSNAFAMDRANRGKQGEYMALYTISFSLAHVFAHNFGTWSADKFGWFTTWNIITGVCIIAFLLLLWLQHLLNSEKTQKSVSP</sequence>
<gene>
    <name evidence="9" type="ORF">B7P33_08445</name>
</gene>
<dbReference type="PROSITE" id="PS50850">
    <property type="entry name" value="MFS"/>
    <property type="match status" value="1"/>
</dbReference>